<dbReference type="AlphaFoldDB" id="A0A0L0RXA7"/>
<feature type="region of interest" description="Disordered" evidence="4">
    <location>
        <begin position="870"/>
        <end position="919"/>
    </location>
</feature>
<evidence type="ECO:0000256" key="2">
    <source>
        <dbReference type="ARBA" id="ARBA00023054"/>
    </source>
</evidence>
<feature type="compositionally biased region" description="Gly residues" evidence="4">
    <location>
        <begin position="870"/>
        <end position="884"/>
    </location>
</feature>
<protein>
    <recommendedName>
        <fullName evidence="5">Fibronectin type-III domain-containing protein</fullName>
    </recommendedName>
</protein>
<evidence type="ECO:0000256" key="3">
    <source>
        <dbReference type="SAM" id="Coils"/>
    </source>
</evidence>
<dbReference type="InterPro" id="IPR028933">
    <property type="entry name" value="Lebercilin_dom"/>
</dbReference>
<evidence type="ECO:0000313" key="7">
    <source>
        <dbReference type="Proteomes" id="UP000054350"/>
    </source>
</evidence>
<evidence type="ECO:0000313" key="6">
    <source>
        <dbReference type="EMBL" id="KNE54764.1"/>
    </source>
</evidence>
<dbReference type="PROSITE" id="PS50853">
    <property type="entry name" value="FN3"/>
    <property type="match status" value="2"/>
</dbReference>
<dbReference type="PANTHER" id="PTHR16650:SF6">
    <property type="entry name" value="GH21622P"/>
    <property type="match status" value="1"/>
</dbReference>
<dbReference type="CDD" id="cd00063">
    <property type="entry name" value="FN3"/>
    <property type="match status" value="1"/>
</dbReference>
<dbReference type="eggNOG" id="ENOG502T4JQ">
    <property type="taxonomic scope" value="Eukaryota"/>
</dbReference>
<dbReference type="EMBL" id="GG745328">
    <property type="protein sequence ID" value="KNE54764.1"/>
    <property type="molecule type" value="Genomic_DNA"/>
</dbReference>
<feature type="compositionally biased region" description="Gly residues" evidence="4">
    <location>
        <begin position="30"/>
        <end position="46"/>
    </location>
</feature>
<evidence type="ECO:0000256" key="4">
    <source>
        <dbReference type="SAM" id="MobiDB-lite"/>
    </source>
</evidence>
<comment type="similarity">
    <text evidence="1">Belongs to the LCA5 family.</text>
</comment>
<feature type="coiled-coil region" evidence="3">
    <location>
        <begin position="141"/>
        <end position="190"/>
    </location>
</feature>
<dbReference type="Proteomes" id="UP000054350">
    <property type="component" value="Unassembled WGS sequence"/>
</dbReference>
<dbReference type="InterPro" id="IPR003961">
    <property type="entry name" value="FN3_dom"/>
</dbReference>
<dbReference type="SMART" id="SM00060">
    <property type="entry name" value="FN3"/>
    <property type="match status" value="2"/>
</dbReference>
<dbReference type="InterPro" id="IPR026188">
    <property type="entry name" value="Lebercilin-like"/>
</dbReference>
<dbReference type="PANTHER" id="PTHR16650">
    <property type="entry name" value="C21ORF13-RELATED"/>
    <property type="match status" value="1"/>
</dbReference>
<gene>
    <name evidence="6" type="ORF">AMAG_00719</name>
</gene>
<feature type="coiled-coil region" evidence="3">
    <location>
        <begin position="81"/>
        <end position="108"/>
    </location>
</feature>
<feature type="region of interest" description="Disordered" evidence="4">
    <location>
        <begin position="442"/>
        <end position="461"/>
    </location>
</feature>
<name>A0A0L0RXA7_ALLM3</name>
<dbReference type="VEuPathDB" id="FungiDB:AMAG_00719"/>
<sequence length="919" mass="99277">MDFKVERTKIYTTRDAGIAAALRSRSSAGHHGGNGNNPAAGGGHAHVGGPTASDLTESALAHELDRVKGLLKEREIKILKVKEENAVLKQIERRHQRELAELEERNEDAPRVIRGFREEVQGLKTKLKDSYAFQGTQDRRIRLLAEQLDQAKTRNAEFETIVAQQDLRVRAELQSEIDDVKRNISEKEMICHEVNRRCELMEKNFMTESRNLRMKIQALEHENMLFKDKIEALESTVRERDKEIASLSIYKYNALHRKPEPCKLCRKRQFEEREAQRRQAILAAMPRLLKPEATVVSATGISVSINLPPVTSTCNYDRAVLECSLQPDFGEVEEYELSPGEHVSVPVMHLPVGQYCYLRVAASYQEFAADPSEPEVVLVDVLPNPPPAPDISFQLNSPSITVKMNETLEPSGGTPVHMFRLYHSINGTDFFLQKELVVDHDPSSPAAASDSATSTASELSSIKRTTFTDTSPAIAVSHWYAVSAINHLGESPRSPAAGPVILDFAPTRPDAPAVRRHGSHSVQVSLAPPPSRGESDVLRYQIAYHPVGQPDAGTVFEVSARSFGPNGAGSVVIEDLQLGEAYVFAVAAGNAVGWSDLSAYSHEVQLENMLPVPPSPQCIILSPNLVRCLLYAANEHEQCPPHTGYKLWIAQTHTLADNAVYCPFVPAQPNMPSEYMLENLEPGGNYWISASLVGVGQESALSAPVWVCLASAIPLPQTPAPPSRPSTAARPPPAVRSTPPPTTLNRASSRSIDLTVAQRINNLFRGNPAFAVPDDVKAQAEANGIQVIVNNGYTSPTSFYRRASVEAPPPQGASGSRKDLATVHHSGSVVLGTSTGGLAHAGSLHGAPTGILGGGFEAAMAASGPNVSGNGGRLGGGLHPPGSGGDRRRVSNVALAPGSKRGGNIGKRAASRSNLAQMH</sequence>
<keyword evidence="7" id="KW-1185">Reference proteome</keyword>
<keyword evidence="2 3" id="KW-0175">Coiled coil</keyword>
<dbReference type="SUPFAM" id="SSF49265">
    <property type="entry name" value="Fibronectin type III"/>
    <property type="match status" value="1"/>
</dbReference>
<feature type="domain" description="Fibronectin type-III" evidence="5">
    <location>
        <begin position="285"/>
        <end position="384"/>
    </location>
</feature>
<evidence type="ECO:0000259" key="5">
    <source>
        <dbReference type="PROSITE" id="PS50853"/>
    </source>
</evidence>
<feature type="region of interest" description="Disordered" evidence="4">
    <location>
        <begin position="25"/>
        <end position="52"/>
    </location>
</feature>
<feature type="compositionally biased region" description="Pro residues" evidence="4">
    <location>
        <begin position="718"/>
        <end position="742"/>
    </location>
</feature>
<feature type="region of interest" description="Disordered" evidence="4">
    <location>
        <begin position="718"/>
        <end position="750"/>
    </location>
</feature>
<feature type="compositionally biased region" description="Low complexity" evidence="4">
    <location>
        <begin position="443"/>
        <end position="457"/>
    </location>
</feature>
<proteinExistence type="inferred from homology"/>
<reference evidence="6 7" key="1">
    <citation type="submission" date="2009-11" db="EMBL/GenBank/DDBJ databases">
        <title>Annotation of Allomyces macrogynus ATCC 38327.</title>
        <authorList>
            <consortium name="The Broad Institute Genome Sequencing Platform"/>
            <person name="Russ C."/>
            <person name="Cuomo C."/>
            <person name="Burger G."/>
            <person name="Gray M.W."/>
            <person name="Holland P.W.H."/>
            <person name="King N."/>
            <person name="Lang F.B.F."/>
            <person name="Roger A.J."/>
            <person name="Ruiz-Trillo I."/>
            <person name="Young S.K."/>
            <person name="Zeng Q."/>
            <person name="Gargeya S."/>
            <person name="Fitzgerald M."/>
            <person name="Haas B."/>
            <person name="Abouelleil A."/>
            <person name="Alvarado L."/>
            <person name="Arachchi H.M."/>
            <person name="Berlin A."/>
            <person name="Chapman S.B."/>
            <person name="Gearin G."/>
            <person name="Goldberg J."/>
            <person name="Griggs A."/>
            <person name="Gujja S."/>
            <person name="Hansen M."/>
            <person name="Heiman D."/>
            <person name="Howarth C."/>
            <person name="Larimer J."/>
            <person name="Lui A."/>
            <person name="MacDonald P.J.P."/>
            <person name="McCowen C."/>
            <person name="Montmayeur A."/>
            <person name="Murphy C."/>
            <person name="Neiman D."/>
            <person name="Pearson M."/>
            <person name="Priest M."/>
            <person name="Roberts A."/>
            <person name="Saif S."/>
            <person name="Shea T."/>
            <person name="Sisk P."/>
            <person name="Stolte C."/>
            <person name="Sykes S."/>
            <person name="Wortman J."/>
            <person name="Nusbaum C."/>
            <person name="Birren B."/>
        </authorList>
    </citation>
    <scope>NUCLEOTIDE SEQUENCE [LARGE SCALE GENOMIC DNA]</scope>
    <source>
        <strain evidence="6 7">ATCC 38327</strain>
    </source>
</reference>
<dbReference type="GO" id="GO:0042073">
    <property type="term" value="P:intraciliary transport"/>
    <property type="evidence" value="ECO:0007669"/>
    <property type="project" value="TreeGrafter"/>
</dbReference>
<accession>A0A0L0RXA7</accession>
<dbReference type="OrthoDB" id="2123794at2759"/>
<feature type="domain" description="Fibronectin type-III" evidence="5">
    <location>
        <begin position="508"/>
        <end position="615"/>
    </location>
</feature>
<reference evidence="7" key="2">
    <citation type="submission" date="2009-11" db="EMBL/GenBank/DDBJ databases">
        <title>The Genome Sequence of Allomyces macrogynus strain ATCC 38327.</title>
        <authorList>
            <consortium name="The Broad Institute Genome Sequencing Platform"/>
            <person name="Russ C."/>
            <person name="Cuomo C."/>
            <person name="Shea T."/>
            <person name="Young S.K."/>
            <person name="Zeng Q."/>
            <person name="Koehrsen M."/>
            <person name="Haas B."/>
            <person name="Borodovsky M."/>
            <person name="Guigo R."/>
            <person name="Alvarado L."/>
            <person name="Berlin A."/>
            <person name="Borenstein D."/>
            <person name="Chen Z."/>
            <person name="Engels R."/>
            <person name="Freedman E."/>
            <person name="Gellesch M."/>
            <person name="Goldberg J."/>
            <person name="Griggs A."/>
            <person name="Gujja S."/>
            <person name="Heiman D."/>
            <person name="Hepburn T."/>
            <person name="Howarth C."/>
            <person name="Jen D."/>
            <person name="Larson L."/>
            <person name="Lewis B."/>
            <person name="Mehta T."/>
            <person name="Park D."/>
            <person name="Pearson M."/>
            <person name="Roberts A."/>
            <person name="Saif S."/>
            <person name="Shenoy N."/>
            <person name="Sisk P."/>
            <person name="Stolte C."/>
            <person name="Sykes S."/>
            <person name="Walk T."/>
            <person name="White J."/>
            <person name="Yandava C."/>
            <person name="Burger G."/>
            <person name="Gray M.W."/>
            <person name="Holland P.W.H."/>
            <person name="King N."/>
            <person name="Lang F.B.F."/>
            <person name="Roger A.J."/>
            <person name="Ruiz-Trillo I."/>
            <person name="Lander E."/>
            <person name="Nusbaum C."/>
        </authorList>
    </citation>
    <scope>NUCLEOTIDE SEQUENCE [LARGE SCALE GENOMIC DNA]</scope>
    <source>
        <strain evidence="7">ATCC 38327</strain>
    </source>
</reference>
<organism evidence="6 7">
    <name type="scientific">Allomyces macrogynus (strain ATCC 38327)</name>
    <name type="common">Allomyces javanicus var. macrogynus</name>
    <dbReference type="NCBI Taxonomy" id="578462"/>
    <lineage>
        <taxon>Eukaryota</taxon>
        <taxon>Fungi</taxon>
        <taxon>Fungi incertae sedis</taxon>
        <taxon>Blastocladiomycota</taxon>
        <taxon>Blastocladiomycetes</taxon>
        <taxon>Blastocladiales</taxon>
        <taxon>Blastocladiaceae</taxon>
        <taxon>Allomyces</taxon>
    </lineage>
</organism>
<dbReference type="GO" id="GO:0005930">
    <property type="term" value="C:axoneme"/>
    <property type="evidence" value="ECO:0007669"/>
    <property type="project" value="TreeGrafter"/>
</dbReference>
<dbReference type="Pfam" id="PF00041">
    <property type="entry name" value="fn3"/>
    <property type="match status" value="1"/>
</dbReference>
<dbReference type="InterPro" id="IPR013783">
    <property type="entry name" value="Ig-like_fold"/>
</dbReference>
<dbReference type="Pfam" id="PF15619">
    <property type="entry name" value="Lebercilin"/>
    <property type="match status" value="1"/>
</dbReference>
<dbReference type="Gene3D" id="2.60.40.10">
    <property type="entry name" value="Immunoglobulins"/>
    <property type="match status" value="1"/>
</dbReference>
<dbReference type="InterPro" id="IPR036116">
    <property type="entry name" value="FN3_sf"/>
</dbReference>
<evidence type="ECO:0000256" key="1">
    <source>
        <dbReference type="ARBA" id="ARBA00010229"/>
    </source>
</evidence>